<reference evidence="3" key="1">
    <citation type="journal article" date="2019" name="Int. J. Syst. Evol. Microbiol.">
        <title>The Global Catalogue of Microorganisms (GCM) 10K type strain sequencing project: providing services to taxonomists for standard genome sequencing and annotation.</title>
        <authorList>
            <consortium name="The Broad Institute Genomics Platform"/>
            <consortium name="The Broad Institute Genome Sequencing Center for Infectious Disease"/>
            <person name="Wu L."/>
            <person name="Ma J."/>
        </authorList>
    </citation>
    <scope>NUCLEOTIDE SEQUENCE [LARGE SCALE GENOMIC DNA]</scope>
    <source>
        <strain evidence="3">KCTC 52607</strain>
    </source>
</reference>
<dbReference type="InterPro" id="IPR024930">
    <property type="entry name" value="Skp_dom_sf"/>
</dbReference>
<accession>A0ABV7E7D0</accession>
<proteinExistence type="predicted"/>
<evidence type="ECO:0000313" key="2">
    <source>
        <dbReference type="EMBL" id="MFC3097866.1"/>
    </source>
</evidence>
<feature type="signal peptide" evidence="1">
    <location>
        <begin position="1"/>
        <end position="26"/>
    </location>
</feature>
<dbReference type="RefSeq" id="WP_336926778.1">
    <property type="nucleotide sequence ID" value="NZ_JBANRO010000009.1"/>
</dbReference>
<dbReference type="Gene3D" id="3.30.910.20">
    <property type="entry name" value="Skp domain"/>
    <property type="match status" value="1"/>
</dbReference>
<dbReference type="SMART" id="SM00935">
    <property type="entry name" value="OmpH"/>
    <property type="match status" value="1"/>
</dbReference>
<keyword evidence="3" id="KW-1185">Reference proteome</keyword>
<keyword evidence="1" id="KW-0732">Signal</keyword>
<gene>
    <name evidence="2" type="ORF">ACFODU_08650</name>
</gene>
<feature type="chain" id="PRO_5047459883" evidence="1">
    <location>
        <begin position="27"/>
        <end position="227"/>
    </location>
</feature>
<dbReference type="InterPro" id="IPR005632">
    <property type="entry name" value="Chaperone_Skp"/>
</dbReference>
<name>A0ABV7E7D0_9SPHN</name>
<evidence type="ECO:0000313" key="3">
    <source>
        <dbReference type="Proteomes" id="UP001595456"/>
    </source>
</evidence>
<dbReference type="SUPFAM" id="SSF111384">
    <property type="entry name" value="OmpH-like"/>
    <property type="match status" value="1"/>
</dbReference>
<protein>
    <submittedName>
        <fullName evidence="2">OmpH family outer membrane protein</fullName>
    </submittedName>
</protein>
<organism evidence="2 3">
    <name type="scientific">Alteraurantiacibacter palmitatis</name>
    <dbReference type="NCBI Taxonomy" id="2054628"/>
    <lineage>
        <taxon>Bacteria</taxon>
        <taxon>Pseudomonadati</taxon>
        <taxon>Pseudomonadota</taxon>
        <taxon>Alphaproteobacteria</taxon>
        <taxon>Sphingomonadales</taxon>
        <taxon>Erythrobacteraceae</taxon>
        <taxon>Alteraurantiacibacter</taxon>
    </lineage>
</organism>
<comment type="caution">
    <text evidence="2">The sequence shown here is derived from an EMBL/GenBank/DDBJ whole genome shotgun (WGS) entry which is preliminary data.</text>
</comment>
<sequence length="227" mass="23702">MSKMSFKAALVAAVLPAAALASPAAAQVNGMAVTEPAVAVASSTALQTGFQQVGTTYAAQIQQIDQLSQQRMQLLQTLDTNRNGQIDEAEQAALTETNPTVVQINTIDQQISTAQAPIQLARLYVVSQVAQQYAAAVQQVIADRGIQVMLSPEAIVYAADGMDVTSLVATALNARVPSVTITPPAGFQPNEAVVNLYQQVQQVFAMARAQQQAAAANGAAQPAVEGR</sequence>
<evidence type="ECO:0000256" key="1">
    <source>
        <dbReference type="SAM" id="SignalP"/>
    </source>
</evidence>
<dbReference type="Proteomes" id="UP001595456">
    <property type="component" value="Unassembled WGS sequence"/>
</dbReference>
<dbReference type="EMBL" id="JBHRST010000010">
    <property type="protein sequence ID" value="MFC3097866.1"/>
    <property type="molecule type" value="Genomic_DNA"/>
</dbReference>